<evidence type="ECO:0000256" key="3">
    <source>
        <dbReference type="SAM" id="Phobius"/>
    </source>
</evidence>
<feature type="transmembrane region" description="Helical" evidence="3">
    <location>
        <begin position="95"/>
        <end position="114"/>
    </location>
</feature>
<dbReference type="OrthoDB" id="9811720at2"/>
<protein>
    <submittedName>
        <fullName evidence="5">CBS domain-containing protein</fullName>
    </submittedName>
</protein>
<evidence type="ECO:0000313" key="5">
    <source>
        <dbReference type="EMBL" id="RCS70909.1"/>
    </source>
</evidence>
<dbReference type="Pfam" id="PF04982">
    <property type="entry name" value="TM_HPP"/>
    <property type="match status" value="1"/>
</dbReference>
<dbReference type="PANTHER" id="PTHR48108">
    <property type="entry name" value="CBS DOMAIN-CONTAINING PROTEIN CBSX2, CHLOROPLASTIC"/>
    <property type="match status" value="1"/>
</dbReference>
<dbReference type="InterPro" id="IPR058581">
    <property type="entry name" value="TM_HPP"/>
</dbReference>
<dbReference type="GeneID" id="303189491"/>
<dbReference type="Gene3D" id="3.10.580.10">
    <property type="entry name" value="CBS-domain"/>
    <property type="match status" value="1"/>
</dbReference>
<dbReference type="PROSITE" id="PS51371">
    <property type="entry name" value="CBS"/>
    <property type="match status" value="2"/>
</dbReference>
<dbReference type="PANTHER" id="PTHR48108:SF26">
    <property type="entry name" value="CBS DOMAIN-CONTAINING PROTEIN DDB_G0289609"/>
    <property type="match status" value="1"/>
</dbReference>
<keyword evidence="3" id="KW-1133">Transmembrane helix</keyword>
<evidence type="ECO:0000256" key="1">
    <source>
        <dbReference type="ARBA" id="ARBA00022737"/>
    </source>
</evidence>
<dbReference type="Pfam" id="PF00571">
    <property type="entry name" value="CBS"/>
    <property type="match status" value="2"/>
</dbReference>
<feature type="domain" description="CBS" evidence="4">
    <location>
        <begin position="348"/>
        <end position="405"/>
    </location>
</feature>
<accession>A0A368LJH7</accession>
<keyword evidence="2" id="KW-0129">CBS domain</keyword>
<dbReference type="EMBL" id="QPGL01000002">
    <property type="protein sequence ID" value="RCS70909.1"/>
    <property type="molecule type" value="Genomic_DNA"/>
</dbReference>
<gene>
    <name evidence="5" type="ORF">CIK83_11215</name>
</gene>
<dbReference type="SUPFAM" id="SSF54631">
    <property type="entry name" value="CBS-domain pair"/>
    <property type="match status" value="1"/>
</dbReference>
<name>A0A368LJH7_9VIBR</name>
<evidence type="ECO:0000256" key="2">
    <source>
        <dbReference type="PROSITE-ProRule" id="PRU00703"/>
    </source>
</evidence>
<feature type="transmembrane region" description="Helical" evidence="3">
    <location>
        <begin position="121"/>
        <end position="139"/>
    </location>
</feature>
<dbReference type="InterPro" id="IPR051462">
    <property type="entry name" value="CBS_domain-containing"/>
</dbReference>
<dbReference type="SMART" id="SM00116">
    <property type="entry name" value="CBS"/>
    <property type="match status" value="2"/>
</dbReference>
<keyword evidence="3" id="KW-0812">Transmembrane</keyword>
<keyword evidence="6" id="KW-1185">Reference proteome</keyword>
<keyword evidence="3" id="KW-0472">Membrane</keyword>
<organism evidence="5 6">
    <name type="scientific">Vibrio casei</name>
    <dbReference type="NCBI Taxonomy" id="673372"/>
    <lineage>
        <taxon>Bacteria</taxon>
        <taxon>Pseudomonadati</taxon>
        <taxon>Pseudomonadota</taxon>
        <taxon>Gammaproteobacteria</taxon>
        <taxon>Vibrionales</taxon>
        <taxon>Vibrionaceae</taxon>
        <taxon>Vibrio</taxon>
    </lineage>
</organism>
<dbReference type="Proteomes" id="UP000252479">
    <property type="component" value="Unassembled WGS sequence"/>
</dbReference>
<comment type="caution">
    <text evidence="5">The sequence shown here is derived from an EMBL/GenBank/DDBJ whole genome shotgun (WGS) entry which is preliminary data.</text>
</comment>
<feature type="transmembrane region" description="Helical" evidence="3">
    <location>
        <begin position="71"/>
        <end position="89"/>
    </location>
</feature>
<dbReference type="InterPro" id="IPR046342">
    <property type="entry name" value="CBS_dom_sf"/>
</dbReference>
<sequence length="405" mass="45548">MQLFLRQFFQYLYQHTQKAFSRFLLQLGIEHADEQTLSAIPLIERIKVAVTAFITLFMVVTVSLQIQNEEAVIILIGSMGASSVILFALPTSPLAKPWCFIVGHSLSATIGFVLTFFIHDFALLAGATIALVLMAMYIFECMHPPAAATALIPALASQHMAIDIQILYPIMINIAVFFVMSQLLNRLIMRRKWSKPLPSYDPVHLHHDQTPLKRLGLQKEDLMVAINRFDTVLAVSEQDLEQIYQEAQRNAYQRRSGEILSRDIMSSDVITVRANTSLGQAWRLLHKHKISMLPVVNEEKELLGVISSVDFLKNLSVPSYSGLLKHVNRMLVKRKHSKEVNNLVQDLMVTNVVAVKDTDHIVALVPLLSDIGLHHIPVLDSEQKLCGIITQSDLIGALYQVNQKD</sequence>
<keyword evidence="1" id="KW-0677">Repeat</keyword>
<dbReference type="CDD" id="cd04600">
    <property type="entry name" value="CBS_pair_HPP_assoc"/>
    <property type="match status" value="1"/>
</dbReference>
<dbReference type="RefSeq" id="WP_086961380.1">
    <property type="nucleotide sequence ID" value="NZ_AP018681.1"/>
</dbReference>
<proteinExistence type="predicted"/>
<feature type="domain" description="CBS" evidence="4">
    <location>
        <begin position="265"/>
        <end position="321"/>
    </location>
</feature>
<feature type="transmembrane region" description="Helical" evidence="3">
    <location>
        <begin position="46"/>
        <end position="64"/>
    </location>
</feature>
<feature type="transmembrane region" description="Helical" evidence="3">
    <location>
        <begin position="166"/>
        <end position="185"/>
    </location>
</feature>
<dbReference type="InterPro" id="IPR000644">
    <property type="entry name" value="CBS_dom"/>
</dbReference>
<evidence type="ECO:0000259" key="4">
    <source>
        <dbReference type="PROSITE" id="PS51371"/>
    </source>
</evidence>
<evidence type="ECO:0000313" key="6">
    <source>
        <dbReference type="Proteomes" id="UP000252479"/>
    </source>
</evidence>
<dbReference type="AlphaFoldDB" id="A0A368LJH7"/>
<reference evidence="5 6" key="1">
    <citation type="journal article" date="2017" name="Elife">
        <title>Extensive horizontal gene transfer in cheese-associated bacteria.</title>
        <authorList>
            <person name="Bonham K.S."/>
            <person name="Wolfe B.E."/>
            <person name="Dutton R.J."/>
        </authorList>
    </citation>
    <scope>NUCLEOTIDE SEQUENCE [LARGE SCALE GENOMIC DNA]</scope>
    <source>
        <strain evidence="5 6">JB196</strain>
    </source>
</reference>